<dbReference type="InterPro" id="IPR035076">
    <property type="entry name" value="Toxin/TOLIP"/>
</dbReference>
<reference evidence="4 5" key="1">
    <citation type="submission" date="2021-06" db="EMBL/GenBank/DDBJ databases">
        <authorList>
            <person name="Palmer J.M."/>
        </authorList>
    </citation>
    <scope>NUCLEOTIDE SEQUENCE [LARGE SCALE GENOMIC DNA]</scope>
    <source>
        <strain evidence="5">if_2019</strain>
        <tissue evidence="4">Muscle</tissue>
    </source>
</reference>
<evidence type="ECO:0000313" key="5">
    <source>
        <dbReference type="Proteomes" id="UP001482620"/>
    </source>
</evidence>
<dbReference type="PANTHER" id="PTHR20914">
    <property type="entry name" value="LY6/PLAUR DOMAIN-CONTAINING PROTEIN 8"/>
    <property type="match status" value="1"/>
</dbReference>
<keyword evidence="5" id="KW-1185">Reference proteome</keyword>
<sequence length="102" mass="11433">MIQGFRNAKTKVALSQKIVLRTPILRYVLKVRCCHEELCNTQIPDYKPILNGKRCHSCEGQNCTGPINCKGDENYCFIITETLGGRSFIGKGCTSEFRCSAN</sequence>
<dbReference type="InterPro" id="IPR045860">
    <property type="entry name" value="Snake_toxin-like_sf"/>
</dbReference>
<dbReference type="Pfam" id="PF00087">
    <property type="entry name" value="Toxin_TOLIP"/>
    <property type="match status" value="1"/>
</dbReference>
<organism evidence="4 5">
    <name type="scientific">Ilyodon furcidens</name>
    <name type="common">goldbreast splitfin</name>
    <dbReference type="NCBI Taxonomy" id="33524"/>
    <lineage>
        <taxon>Eukaryota</taxon>
        <taxon>Metazoa</taxon>
        <taxon>Chordata</taxon>
        <taxon>Craniata</taxon>
        <taxon>Vertebrata</taxon>
        <taxon>Euteleostomi</taxon>
        <taxon>Actinopterygii</taxon>
        <taxon>Neopterygii</taxon>
        <taxon>Teleostei</taxon>
        <taxon>Neoteleostei</taxon>
        <taxon>Acanthomorphata</taxon>
        <taxon>Ovalentaria</taxon>
        <taxon>Atherinomorphae</taxon>
        <taxon>Cyprinodontiformes</taxon>
        <taxon>Goodeidae</taxon>
        <taxon>Ilyodon</taxon>
    </lineage>
</organism>
<gene>
    <name evidence="4" type="ORF">ILYODFUR_038590</name>
</gene>
<dbReference type="Proteomes" id="UP001482620">
    <property type="component" value="Unassembled WGS sequence"/>
</dbReference>
<dbReference type="InterPro" id="IPR050918">
    <property type="entry name" value="CNF-like_PLA2_Inhibitor"/>
</dbReference>
<comment type="subcellular location">
    <subcellularLocation>
        <location evidence="1">Secreted</location>
    </subcellularLocation>
</comment>
<keyword evidence="2" id="KW-0964">Secreted</keyword>
<protein>
    <recommendedName>
        <fullName evidence="3">Snake toxin/toxin-like domain-containing protein</fullName>
    </recommendedName>
</protein>
<accession>A0ABV0UP38</accession>
<evidence type="ECO:0000259" key="3">
    <source>
        <dbReference type="Pfam" id="PF00087"/>
    </source>
</evidence>
<evidence type="ECO:0000256" key="1">
    <source>
        <dbReference type="ARBA" id="ARBA00004613"/>
    </source>
</evidence>
<evidence type="ECO:0000256" key="2">
    <source>
        <dbReference type="ARBA" id="ARBA00022525"/>
    </source>
</evidence>
<evidence type="ECO:0000313" key="4">
    <source>
        <dbReference type="EMBL" id="MEQ2246449.1"/>
    </source>
</evidence>
<dbReference type="EMBL" id="JAHRIQ010079277">
    <property type="protein sequence ID" value="MEQ2246449.1"/>
    <property type="molecule type" value="Genomic_DNA"/>
</dbReference>
<proteinExistence type="predicted"/>
<dbReference type="Gene3D" id="2.10.60.10">
    <property type="entry name" value="CD59"/>
    <property type="match status" value="1"/>
</dbReference>
<dbReference type="PANTHER" id="PTHR20914:SF9">
    <property type="entry name" value="COILED, ISOFORM A"/>
    <property type="match status" value="1"/>
</dbReference>
<dbReference type="SUPFAM" id="SSF57302">
    <property type="entry name" value="Snake toxin-like"/>
    <property type="match status" value="1"/>
</dbReference>
<comment type="caution">
    <text evidence="4">The sequence shown here is derived from an EMBL/GenBank/DDBJ whole genome shotgun (WGS) entry which is preliminary data.</text>
</comment>
<name>A0ABV0UP38_9TELE</name>
<feature type="domain" description="Snake toxin/toxin-like" evidence="3">
    <location>
        <begin position="54"/>
        <end position="99"/>
    </location>
</feature>